<dbReference type="InterPro" id="IPR003961">
    <property type="entry name" value="FN3_dom"/>
</dbReference>
<organism evidence="2 3">
    <name type="scientific">Pseudoalteromonas caenipelagi</name>
    <dbReference type="NCBI Taxonomy" id="2726988"/>
    <lineage>
        <taxon>Bacteria</taxon>
        <taxon>Pseudomonadati</taxon>
        <taxon>Pseudomonadota</taxon>
        <taxon>Gammaproteobacteria</taxon>
        <taxon>Alteromonadales</taxon>
        <taxon>Pseudoalteromonadaceae</taxon>
        <taxon>Pseudoalteromonas</taxon>
    </lineage>
</organism>
<evidence type="ECO:0000259" key="1">
    <source>
        <dbReference type="SMART" id="SM00060"/>
    </source>
</evidence>
<reference evidence="2 3" key="1">
    <citation type="submission" date="2020-04" db="EMBL/GenBank/DDBJ databases">
        <title>Pseudoalteromonas caenipelagi sp. nov., isolated from a tidal flat.</title>
        <authorList>
            <person name="Park S."/>
            <person name="Yoon J.-H."/>
        </authorList>
    </citation>
    <scope>NUCLEOTIDE SEQUENCE [LARGE SCALE GENOMIC DNA]</scope>
    <source>
        <strain evidence="2 3">JBTF-M23</strain>
    </source>
</reference>
<dbReference type="Pfam" id="PF13550">
    <property type="entry name" value="Phage-tail_3"/>
    <property type="match status" value="1"/>
</dbReference>
<dbReference type="InterPro" id="IPR032876">
    <property type="entry name" value="J_dom"/>
</dbReference>
<dbReference type="InterPro" id="IPR036116">
    <property type="entry name" value="FN3_sf"/>
</dbReference>
<feature type="domain" description="Fibronectin type-III" evidence="1">
    <location>
        <begin position="538"/>
        <end position="611"/>
    </location>
</feature>
<comment type="caution">
    <text evidence="2">The sequence shown here is derived from an EMBL/GenBank/DDBJ whole genome shotgun (WGS) entry which is preliminary data.</text>
</comment>
<accession>A0A849V8H3</accession>
<dbReference type="InterPro" id="IPR013783">
    <property type="entry name" value="Ig-like_fold"/>
</dbReference>
<dbReference type="PANTHER" id="PTHR36251:SF2">
    <property type="entry name" value="GIFSY-2 PROPHAGE HOST SPECIFICITY PROTEIN J, PHAGE LAMBDA"/>
    <property type="match status" value="1"/>
</dbReference>
<keyword evidence="3" id="KW-1185">Reference proteome</keyword>
<dbReference type="SMART" id="SM00060">
    <property type="entry name" value="FN3"/>
    <property type="match status" value="2"/>
</dbReference>
<dbReference type="Proteomes" id="UP000586305">
    <property type="component" value="Unassembled WGS sequence"/>
</dbReference>
<dbReference type="SUPFAM" id="SSF49265">
    <property type="entry name" value="Fibronectin type III"/>
    <property type="match status" value="1"/>
</dbReference>
<dbReference type="EMBL" id="JABBPG010000001">
    <property type="protein sequence ID" value="NOU49516.1"/>
    <property type="molecule type" value="Genomic_DNA"/>
</dbReference>
<protein>
    <recommendedName>
        <fullName evidence="1">Fibronectin type-III domain-containing protein</fullName>
    </recommendedName>
</protein>
<name>A0A849V8H3_9GAMM</name>
<sequence>MGFLGNIVSGFFKILGVDLEPQPQKQVQGVDFTAPATDAAIPVFYGEVKRTGGTIIYRATNDVVRNDVENELLHLIIVWGEANGATVKQIYIDDEPITSDKFHDEGAHWWAYTRNIEGGRYSDPLLNASGWSPDRNLPEGLLYSYVRLEMGADDPVFTSRPNITADIEQTRIHDVRTGTKSNVTSNPALQLYDYLTNTRYGKGLPSSDLDVESFKRAANICDLQVESYEGGATIPLYTSNVRLNTSKSVKANCEMLLASMRASLPVVNGKLTLVLEENKAPISWEANEQTIVSDIEVNDASKKDRYNQVTVQYYDEKRNGKLQDAVFPEPSSAIDTQWLAQDNDIRLTKKVKIETLNSFYEAKRIAEFIARKSREQLSIKFTARDDAALLAIGDVIRVSDELLGFDKKPFVLNDMVLNGSGEVDLSLVEHQPSHFSWEPSAPQTIIEDTVYRSRKPDAPAGLQASVGEDNTLKVEWQSASNDFEYQVRRNGKVVKSGNTTLHDISLALDAGEYQISIYAVNILGYRSSAATLLFTVAEPAVPTVEITSLTPTSVVLYATTTGASTQTNYEWQFAGEGEQKTVISQVLTVSSLLPSKSYQGRVRTLNAAGKSQWKSFDVKTADLATYEHSTALVFEMSQSPNWIGMGVGWQPEGIVNQVRVSLRDLQTQQELAFQTLQVELSDDGVLYGALGEEKGNVTDSELAIEFLAQATSNLIVEARHELQVVRQAFSVSGLSVNELKETQEKIREIDDLANSILEQALDTEQVFEADLTSTLTLEEKTAKTNARINEAVAVQADENQALATRVSEVKALVGENNAQIVNVEQSLADKERAIATNIRQVEAQVVQNKAQIVSVEQASATQNQALANKISEVKAVVDGNSAQIVNVEQSLATKEQALATKISGLTSEVAQNKADVQHYYITKADAQSAVSQAKTELESKVNSNRAYLDQTFYTAAQTNSVISAKESSLRSEFNGDISSLASNTYTKVETEKAIGLKAQSLSTEFGGKISKLGDIYFSKTDSNGALASFVKNVSVETDSGTASVFQLMTTHARKLDEQGNQIDELDARVSIGVDVNNHVTGLTITPGRMQVKAGVFELLDNSNNSAVYFDSSAGKYKFNGHINASSGSFTGHVNATSGSFTGNVYANSGIFKGRVEADSGTFKGKVEATSGTFRGKVEASSGVISNATLRSCTWDSGGSSTVTASSGMLAIKQDGVLNARFMANGEGFLRNLYVWDNGKPEDVWGIAIKYHSNAIHVDASSWALYAKNGEIGPHTSAHETLLPKELEPEPGDILCDDELMHIANISNAICTAKLSSTPMDITVRGIYTRRRVLTDSQPAGLVGFEEWEQLAYLYDIASINAGGEGAMNVCGEGGNLQTGDLICSSSMPGKGMRQPTQSEERYTIAQVRHNVTFDSPDQIKQVAVIYKRG</sequence>
<dbReference type="PANTHER" id="PTHR36251">
    <property type="entry name" value="FELS-1 PROPHAGE HOST SPECIFICITY PROTEIN-RELATED"/>
    <property type="match status" value="1"/>
</dbReference>
<dbReference type="InterPro" id="IPR053171">
    <property type="entry name" value="Viral_Tip_Attach_Protein"/>
</dbReference>
<evidence type="ECO:0000313" key="2">
    <source>
        <dbReference type="EMBL" id="NOU49516.1"/>
    </source>
</evidence>
<feature type="domain" description="Fibronectin type-III" evidence="1">
    <location>
        <begin position="456"/>
        <end position="526"/>
    </location>
</feature>
<dbReference type="CDD" id="cd00063">
    <property type="entry name" value="FN3"/>
    <property type="match status" value="2"/>
</dbReference>
<dbReference type="Gene3D" id="2.60.40.10">
    <property type="entry name" value="Immunoglobulins"/>
    <property type="match status" value="1"/>
</dbReference>
<dbReference type="RefSeq" id="WP_171624584.1">
    <property type="nucleotide sequence ID" value="NZ_JABBPG010000001.1"/>
</dbReference>
<gene>
    <name evidence="2" type="ORF">HG263_03000</name>
</gene>
<proteinExistence type="predicted"/>
<evidence type="ECO:0000313" key="3">
    <source>
        <dbReference type="Proteomes" id="UP000586305"/>
    </source>
</evidence>